<gene>
    <name evidence="1" type="ORF">GCM10009038_33680</name>
</gene>
<dbReference type="InterPro" id="IPR011330">
    <property type="entry name" value="Glyco_hydro/deAcase_b/a-brl"/>
</dbReference>
<name>A0ABQ3ECN1_9GAMM</name>
<evidence type="ECO:0000313" key="1">
    <source>
        <dbReference type="EMBL" id="GHB32178.1"/>
    </source>
</evidence>
<dbReference type="RefSeq" id="WP_189445901.1">
    <property type="nucleotide sequence ID" value="NZ_BMZI01000008.1"/>
</dbReference>
<comment type="caution">
    <text evidence="1">The sequence shown here is derived from an EMBL/GenBank/DDBJ whole genome shotgun (WGS) entry which is preliminary data.</text>
</comment>
<dbReference type="SUPFAM" id="SSF88713">
    <property type="entry name" value="Glycoside hydrolase/deacetylase"/>
    <property type="match status" value="1"/>
</dbReference>
<reference evidence="2" key="1">
    <citation type="journal article" date="2019" name="Int. J. Syst. Evol. Microbiol.">
        <title>The Global Catalogue of Microorganisms (GCM) 10K type strain sequencing project: providing services to taxonomists for standard genome sequencing and annotation.</title>
        <authorList>
            <consortium name="The Broad Institute Genomics Platform"/>
            <consortium name="The Broad Institute Genome Sequencing Center for Infectious Disease"/>
            <person name="Wu L."/>
            <person name="Ma J."/>
        </authorList>
    </citation>
    <scope>NUCLEOTIDE SEQUENCE [LARGE SCALE GENOMIC DNA]</scope>
    <source>
        <strain evidence="2">KCTC 32998</strain>
    </source>
</reference>
<organism evidence="1 2">
    <name type="scientific">Salinicola rhizosphaerae</name>
    <dbReference type="NCBI Taxonomy" id="1443141"/>
    <lineage>
        <taxon>Bacteria</taxon>
        <taxon>Pseudomonadati</taxon>
        <taxon>Pseudomonadota</taxon>
        <taxon>Gammaproteobacteria</taxon>
        <taxon>Oceanospirillales</taxon>
        <taxon>Halomonadaceae</taxon>
        <taxon>Salinicola</taxon>
    </lineage>
</organism>
<keyword evidence="2" id="KW-1185">Reference proteome</keyword>
<sequence>MPKLDSPQSVVKRLRGHWRLSLSEPLYGRSAIVVIQRVLDDEDEARLPHRTDWCLGPESFRQLLDSLAENAQVVSLASALQQHHDSRPRIALTFDGGWQDLNRQVAPALEKLALPASVFIPHASAPHFRAPWRAVLSEALWQAEIDGEAFQAFVAAGLAPPPVGGPHRDEAASRAIRLYLEQQTLASSVQSRLESLAETLLPASGLMRQALDPFSIRRLESGGLIRFGSLSMPVPGDVHSLHRLRHSRHRLASLCQQPLDIVACASDDGDATLVQLAEKMGIQHVLTRQPGWLPPSPRHIRLPRFSITQPLASSPGKLFDWLLGYLQ</sequence>
<evidence type="ECO:0000313" key="2">
    <source>
        <dbReference type="Proteomes" id="UP000646745"/>
    </source>
</evidence>
<proteinExistence type="predicted"/>
<dbReference type="EMBL" id="BMZI01000008">
    <property type="protein sequence ID" value="GHB32178.1"/>
    <property type="molecule type" value="Genomic_DNA"/>
</dbReference>
<accession>A0ABQ3ECN1</accession>
<evidence type="ECO:0008006" key="3">
    <source>
        <dbReference type="Google" id="ProtNLM"/>
    </source>
</evidence>
<dbReference type="Gene3D" id="3.20.20.370">
    <property type="entry name" value="Glycoside hydrolase/deacetylase"/>
    <property type="match status" value="1"/>
</dbReference>
<protein>
    <recommendedName>
        <fullName evidence="3">Polysaccharide deacetylase</fullName>
    </recommendedName>
</protein>
<dbReference type="Proteomes" id="UP000646745">
    <property type="component" value="Unassembled WGS sequence"/>
</dbReference>